<gene>
    <name evidence="1" type="ORF">Mucpa_1910</name>
</gene>
<dbReference type="OrthoDB" id="5511471at2"/>
<evidence type="ECO:0000313" key="1">
    <source>
        <dbReference type="EMBL" id="EHQ26057.1"/>
    </source>
</evidence>
<dbReference type="AlphaFoldDB" id="H1YD00"/>
<evidence type="ECO:0000313" key="2">
    <source>
        <dbReference type="Proteomes" id="UP000002774"/>
    </source>
</evidence>
<dbReference type="HOGENOM" id="CLU_066824_2_0_10"/>
<dbReference type="InterPro" id="IPR032315">
    <property type="entry name" value="DUF4846"/>
</dbReference>
<dbReference type="Proteomes" id="UP000002774">
    <property type="component" value="Chromosome"/>
</dbReference>
<reference evidence="1" key="1">
    <citation type="submission" date="2011-09" db="EMBL/GenBank/DDBJ databases">
        <title>The permanent draft genome of Mucilaginibacter paludis DSM 18603.</title>
        <authorList>
            <consortium name="US DOE Joint Genome Institute (JGI-PGF)"/>
            <person name="Lucas S."/>
            <person name="Han J."/>
            <person name="Lapidus A."/>
            <person name="Bruce D."/>
            <person name="Goodwin L."/>
            <person name="Pitluck S."/>
            <person name="Peters L."/>
            <person name="Kyrpides N."/>
            <person name="Mavromatis K."/>
            <person name="Ivanova N."/>
            <person name="Mikhailova N."/>
            <person name="Held B."/>
            <person name="Detter J.C."/>
            <person name="Tapia R."/>
            <person name="Han C."/>
            <person name="Land M."/>
            <person name="Hauser L."/>
            <person name="Markowitz V."/>
            <person name="Cheng J.-F."/>
            <person name="Hugenholtz P."/>
            <person name="Woyke T."/>
            <person name="Wu D."/>
            <person name="Tindall B."/>
            <person name="Brambilla E."/>
            <person name="Klenk H.-P."/>
            <person name="Eisen J.A."/>
        </authorList>
    </citation>
    <scope>NUCLEOTIDE SEQUENCE [LARGE SCALE GENOMIC DNA]</scope>
    <source>
        <strain evidence="1">DSM 18603</strain>
    </source>
</reference>
<dbReference type="EMBL" id="CM001403">
    <property type="protein sequence ID" value="EHQ26057.1"/>
    <property type="molecule type" value="Genomic_DNA"/>
</dbReference>
<keyword evidence="2" id="KW-1185">Reference proteome</keyword>
<dbReference type="RefSeq" id="WP_008506011.1">
    <property type="nucleotide sequence ID" value="NZ_CM001403.1"/>
</dbReference>
<name>H1YD00_9SPHI</name>
<organism evidence="1 2">
    <name type="scientific">Mucilaginibacter paludis DSM 18603</name>
    <dbReference type="NCBI Taxonomy" id="714943"/>
    <lineage>
        <taxon>Bacteria</taxon>
        <taxon>Pseudomonadati</taxon>
        <taxon>Bacteroidota</taxon>
        <taxon>Sphingobacteriia</taxon>
        <taxon>Sphingobacteriales</taxon>
        <taxon>Sphingobacteriaceae</taxon>
        <taxon>Mucilaginibacter</taxon>
    </lineage>
</organism>
<proteinExistence type="predicted"/>
<accession>H1YD00</accession>
<dbReference type="Pfam" id="PF16138">
    <property type="entry name" value="DUF4846"/>
    <property type="match status" value="1"/>
</dbReference>
<dbReference type="eggNOG" id="ENOG502Z85F">
    <property type="taxonomic scope" value="Bacteria"/>
</dbReference>
<sequence length="250" mass="28131">MKALLLTLLLLLNPAPDNIISRFTTPAGYQSVAAQPGSFAAYLQGLPLKPAGTPTKTYRGTIAATNAYTAAVIDLSLGKQDLQQCADAVMRLRGEYLYHQNNYSAISFKFTSGFKCDFVHYANGYRYKNDRWVLSGKKDYSYPNFLRYMNLVFSYGGTLSLEKELQKVNTEKDLKAGDVFIHGGSPGHCFIVMNVAENSAHHKIFMLAQSYMPAQDIQILKYETAWFSLDKPVSIPYGELIDIRYLRKFD</sequence>
<evidence type="ECO:0008006" key="3">
    <source>
        <dbReference type="Google" id="ProtNLM"/>
    </source>
</evidence>
<protein>
    <recommendedName>
        <fullName evidence="3">DUF4846 domain-containing protein</fullName>
    </recommendedName>
</protein>